<dbReference type="OMA" id="HTPITEM"/>
<dbReference type="Proteomes" id="UP000011082">
    <property type="component" value="Unassembled WGS sequence"/>
</dbReference>
<name>L2GQ70_VITCO</name>
<proteinExistence type="predicted"/>
<sequence>MGKMSEKKNHEELRLKDIEFEKTTPAPLPSYFYMEMVPNIDTRSYSNALDSDYKIIHTPITEMFPIDVLAEMRSLDDTKTESWLRQGTQIDSLYYQEKSDRNELLMRDEQKHTIEDVLDYQKYLQGTFEKVSDPVNDIIEEYPLLLCDDDYVIMTSDVENTGTFRLEKGETSLVDRCIIDDQLNGSSKVYDSTKLHVEDKICIEIKNEKAFYSAIRYVYRLSGGEN</sequence>
<dbReference type="RefSeq" id="XP_007603830.1">
    <property type="nucleotide sequence ID" value="XM_007603768.1"/>
</dbReference>
<protein>
    <submittedName>
        <fullName evidence="1">Uncharacterized protein</fullName>
    </submittedName>
</protein>
<organism evidence="1 2">
    <name type="scientific">Vittaforma corneae (strain ATCC 50505)</name>
    <name type="common">Microsporidian parasite</name>
    <name type="synonym">Nosema corneum</name>
    <dbReference type="NCBI Taxonomy" id="993615"/>
    <lineage>
        <taxon>Eukaryota</taxon>
        <taxon>Fungi</taxon>
        <taxon>Fungi incertae sedis</taxon>
        <taxon>Microsporidia</taxon>
        <taxon>Nosematidae</taxon>
        <taxon>Vittaforma</taxon>
    </lineage>
</organism>
<evidence type="ECO:0000313" key="1">
    <source>
        <dbReference type="EMBL" id="ELA42625.1"/>
    </source>
</evidence>
<keyword evidence="2" id="KW-1185">Reference proteome</keyword>
<dbReference type="HOGENOM" id="CLU_1225597_0_0_1"/>
<gene>
    <name evidence="1" type="ORF">VICG_00377</name>
</gene>
<dbReference type="GeneID" id="19881095"/>
<dbReference type="OrthoDB" id="2194207at2759"/>
<accession>L2GQ70</accession>
<evidence type="ECO:0000313" key="2">
    <source>
        <dbReference type="Proteomes" id="UP000011082"/>
    </source>
</evidence>
<dbReference type="EMBL" id="JH370131">
    <property type="protein sequence ID" value="ELA42625.1"/>
    <property type="molecule type" value="Genomic_DNA"/>
</dbReference>
<dbReference type="InParanoid" id="L2GQ70"/>
<reference evidence="2" key="1">
    <citation type="submission" date="2011-05" db="EMBL/GenBank/DDBJ databases">
        <title>The genome sequence of Vittaforma corneae strain ATCC 50505.</title>
        <authorList>
            <consortium name="The Broad Institute Genome Sequencing Platform"/>
            <person name="Cuomo C."/>
            <person name="Didier E."/>
            <person name="Bowers L."/>
            <person name="Young S.K."/>
            <person name="Zeng Q."/>
            <person name="Gargeya S."/>
            <person name="Fitzgerald M."/>
            <person name="Haas B."/>
            <person name="Abouelleil A."/>
            <person name="Alvarado L."/>
            <person name="Arachchi H.M."/>
            <person name="Berlin A."/>
            <person name="Chapman S.B."/>
            <person name="Gearin G."/>
            <person name="Goldberg J."/>
            <person name="Griggs A."/>
            <person name="Gujja S."/>
            <person name="Hansen M."/>
            <person name="Heiman D."/>
            <person name="Howarth C."/>
            <person name="Larimer J."/>
            <person name="Lui A."/>
            <person name="MacDonald P.J.P."/>
            <person name="McCowen C."/>
            <person name="Montmayeur A."/>
            <person name="Murphy C."/>
            <person name="Neiman D."/>
            <person name="Pearson M."/>
            <person name="Priest M."/>
            <person name="Roberts A."/>
            <person name="Saif S."/>
            <person name="Shea T."/>
            <person name="Sisk P."/>
            <person name="Stolte C."/>
            <person name="Sykes S."/>
            <person name="Wortman J."/>
            <person name="Nusbaum C."/>
            <person name="Birren B."/>
        </authorList>
    </citation>
    <scope>NUCLEOTIDE SEQUENCE [LARGE SCALE GENOMIC DNA]</scope>
    <source>
        <strain evidence="2">ATCC 50505</strain>
    </source>
</reference>
<dbReference type="AlphaFoldDB" id="L2GQ70"/>
<dbReference type="VEuPathDB" id="MicrosporidiaDB:VICG_00377"/>